<evidence type="ECO:0000256" key="1">
    <source>
        <dbReference type="ARBA" id="ARBA00009251"/>
    </source>
</evidence>
<dbReference type="KEGG" id="noj:EJ995_05635"/>
<dbReference type="AlphaFoldDB" id="A0A3S9MX61"/>
<dbReference type="GO" id="GO:0000977">
    <property type="term" value="F:RNA polymerase II transcription regulatory region sequence-specific DNA binding"/>
    <property type="evidence" value="ECO:0007669"/>
    <property type="project" value="InterPro"/>
</dbReference>
<dbReference type="Gene3D" id="3.10.450.700">
    <property type="match status" value="1"/>
</dbReference>
<feature type="region of interest" description="Disordered" evidence="3">
    <location>
        <begin position="93"/>
        <end position="128"/>
    </location>
</feature>
<keyword evidence="5" id="KW-1185">Reference proteome</keyword>
<protein>
    <submittedName>
        <fullName evidence="4">DUF3276 family protein</fullName>
    </submittedName>
</protein>
<keyword evidence="2" id="KW-0238">DNA-binding</keyword>
<name>A0A3S9MX61_9FLAO</name>
<reference evidence="4 5" key="1">
    <citation type="submission" date="2018-12" db="EMBL/GenBank/DDBJ databases">
        <title>Complete genome of Nonlabens sp. MJ115.</title>
        <authorList>
            <person name="Choi H.S."/>
            <person name="Jung J."/>
        </authorList>
    </citation>
    <scope>NUCLEOTIDE SEQUENCE [LARGE SCALE GENOMIC DNA]</scope>
    <source>
        <strain evidence="4 5">MJ115</strain>
    </source>
</reference>
<accession>A0A3S9MX61</accession>
<comment type="similarity">
    <text evidence="1">Belongs to the PUR DNA-binding protein family.</text>
</comment>
<dbReference type="GO" id="GO:0032422">
    <property type="term" value="F:purine-rich negative regulatory element binding"/>
    <property type="evidence" value="ECO:0007669"/>
    <property type="project" value="InterPro"/>
</dbReference>
<dbReference type="OrthoDB" id="765973at2"/>
<organism evidence="4 5">
    <name type="scientific">Nonlabens ponticola</name>
    <dbReference type="NCBI Taxonomy" id="2496866"/>
    <lineage>
        <taxon>Bacteria</taxon>
        <taxon>Pseudomonadati</taxon>
        <taxon>Bacteroidota</taxon>
        <taxon>Flavobacteriia</taxon>
        <taxon>Flavobacteriales</taxon>
        <taxon>Flavobacteriaceae</taxon>
        <taxon>Nonlabens</taxon>
    </lineage>
</organism>
<evidence type="ECO:0000256" key="2">
    <source>
        <dbReference type="ARBA" id="ARBA00023125"/>
    </source>
</evidence>
<evidence type="ECO:0000256" key="3">
    <source>
        <dbReference type="SAM" id="MobiDB-lite"/>
    </source>
</evidence>
<feature type="compositionally biased region" description="Basic and acidic residues" evidence="3">
    <location>
        <begin position="93"/>
        <end position="103"/>
    </location>
</feature>
<dbReference type="Pfam" id="PF11680">
    <property type="entry name" value="DUF3276"/>
    <property type="match status" value="1"/>
</dbReference>
<sequence>MSDRDYQDQEEIFSKVVRAGRRTYFFDVRSTKADDYYLTITESKKFTNDDGSFHFKKHKIYLYKEDFAEFGDTLKEVTDFIIEKKGDEVISDRHQADFKKEEPATPAADQAAEPNHPASFTNVDFDDI</sequence>
<dbReference type="RefSeq" id="WP_126446470.1">
    <property type="nucleotide sequence ID" value="NZ_CP034549.1"/>
</dbReference>
<proteinExistence type="inferred from homology"/>
<dbReference type="EMBL" id="CP034549">
    <property type="protein sequence ID" value="AZQ43734.1"/>
    <property type="molecule type" value="Genomic_DNA"/>
</dbReference>
<gene>
    <name evidence="4" type="ORF">EJ995_05635</name>
</gene>
<evidence type="ECO:0000313" key="4">
    <source>
        <dbReference type="EMBL" id="AZQ43734.1"/>
    </source>
</evidence>
<evidence type="ECO:0000313" key="5">
    <source>
        <dbReference type="Proteomes" id="UP000279600"/>
    </source>
</evidence>
<dbReference type="Proteomes" id="UP000279600">
    <property type="component" value="Chromosome"/>
</dbReference>
<dbReference type="InterPro" id="IPR006628">
    <property type="entry name" value="PUR-bd_fam"/>
</dbReference>